<protein>
    <submittedName>
        <fullName evidence="4">Sulfurtransferase</fullName>
    </submittedName>
</protein>
<dbReference type="InterPro" id="IPR001307">
    <property type="entry name" value="Thiosulphate_STrfase_CS"/>
</dbReference>
<organism evidence="4 5">
    <name type="scientific">Tessaracoccus lubricantis</name>
    <dbReference type="NCBI Taxonomy" id="545543"/>
    <lineage>
        <taxon>Bacteria</taxon>
        <taxon>Bacillati</taxon>
        <taxon>Actinomycetota</taxon>
        <taxon>Actinomycetes</taxon>
        <taxon>Propionibacteriales</taxon>
        <taxon>Propionibacteriaceae</taxon>
        <taxon>Tessaracoccus</taxon>
    </lineage>
</organism>
<dbReference type="CDD" id="cd01448">
    <property type="entry name" value="TST_Repeat_1"/>
    <property type="match status" value="1"/>
</dbReference>
<dbReference type="SUPFAM" id="SSF52821">
    <property type="entry name" value="Rhodanese/Cell cycle control phosphatase"/>
    <property type="match status" value="2"/>
</dbReference>
<reference evidence="5" key="1">
    <citation type="journal article" date="2019" name="Int. J. Syst. Evol. Microbiol.">
        <title>The Global Catalogue of Microorganisms (GCM) 10K type strain sequencing project: providing services to taxonomists for standard genome sequencing and annotation.</title>
        <authorList>
            <consortium name="The Broad Institute Genomics Platform"/>
            <consortium name="The Broad Institute Genome Sequencing Center for Infectious Disease"/>
            <person name="Wu L."/>
            <person name="Ma J."/>
        </authorList>
    </citation>
    <scope>NUCLEOTIDE SEQUENCE [LARGE SCALE GENOMIC DNA]</scope>
    <source>
        <strain evidence="5">JCM 19125</strain>
    </source>
</reference>
<dbReference type="SMART" id="SM00450">
    <property type="entry name" value="RHOD"/>
    <property type="match status" value="2"/>
</dbReference>
<comment type="caution">
    <text evidence="4">The sequence shown here is derived from an EMBL/GenBank/DDBJ whole genome shotgun (WGS) entry which is preliminary data.</text>
</comment>
<evidence type="ECO:0000313" key="5">
    <source>
        <dbReference type="Proteomes" id="UP001501521"/>
    </source>
</evidence>
<dbReference type="EMBL" id="BAABLV010000036">
    <property type="protein sequence ID" value="GAA4903106.1"/>
    <property type="molecule type" value="Genomic_DNA"/>
</dbReference>
<dbReference type="InterPro" id="IPR036873">
    <property type="entry name" value="Rhodanese-like_dom_sf"/>
</dbReference>
<dbReference type="Proteomes" id="UP001501521">
    <property type="component" value="Unassembled WGS sequence"/>
</dbReference>
<sequence length="265" mass="27891">MIAPVVDLAWLQAHPDVVVADVRHYLDGRSGAEAYAHGHLPGAVFVAMDDVLADPPTPERGRHPLPDPQRFAGGLAAVGIGEDSTVVAYDDAGGAMAGRLVWLLRVLGHDAALLDGGLGAYPGELTTVVPQPRPATFAVRDWPDEAFATIDEAADGGVVIDARAAERFRGEIEPIDPKAGHIPGARNFPLDGNLAADGRFLSVPELRARFAGIDDAARVISYCGSGITACHNLIALEYAGLGRARLYPGSWSQYSGTDREVGTGR</sequence>
<dbReference type="CDD" id="cd01449">
    <property type="entry name" value="TST_Repeat_2"/>
    <property type="match status" value="1"/>
</dbReference>
<keyword evidence="5" id="KW-1185">Reference proteome</keyword>
<evidence type="ECO:0000256" key="1">
    <source>
        <dbReference type="ARBA" id="ARBA00022679"/>
    </source>
</evidence>
<dbReference type="Pfam" id="PF00581">
    <property type="entry name" value="Rhodanese"/>
    <property type="match status" value="2"/>
</dbReference>
<name>A0ABP9FIF1_9ACTN</name>
<dbReference type="PANTHER" id="PTHR11364:SF27">
    <property type="entry name" value="SULFURTRANSFERASE"/>
    <property type="match status" value="1"/>
</dbReference>
<feature type="domain" description="Rhodanese" evidence="3">
    <location>
        <begin position="153"/>
        <end position="263"/>
    </location>
</feature>
<keyword evidence="1" id="KW-0808">Transferase</keyword>
<dbReference type="PANTHER" id="PTHR11364">
    <property type="entry name" value="THIOSULFATE SULFERTANSFERASE"/>
    <property type="match status" value="1"/>
</dbReference>
<dbReference type="PROSITE" id="PS50206">
    <property type="entry name" value="RHODANESE_3"/>
    <property type="match status" value="2"/>
</dbReference>
<accession>A0ABP9FIF1</accession>
<evidence type="ECO:0000256" key="2">
    <source>
        <dbReference type="ARBA" id="ARBA00022737"/>
    </source>
</evidence>
<proteinExistence type="predicted"/>
<keyword evidence="2" id="KW-0677">Repeat</keyword>
<dbReference type="InterPro" id="IPR001763">
    <property type="entry name" value="Rhodanese-like_dom"/>
</dbReference>
<dbReference type="Gene3D" id="3.40.250.10">
    <property type="entry name" value="Rhodanese-like domain"/>
    <property type="match status" value="2"/>
</dbReference>
<dbReference type="RefSeq" id="WP_345582868.1">
    <property type="nucleotide sequence ID" value="NZ_BAABLV010000036.1"/>
</dbReference>
<dbReference type="PROSITE" id="PS00380">
    <property type="entry name" value="RHODANESE_1"/>
    <property type="match status" value="1"/>
</dbReference>
<feature type="domain" description="Rhodanese" evidence="3">
    <location>
        <begin position="13"/>
        <end position="127"/>
    </location>
</feature>
<evidence type="ECO:0000313" key="4">
    <source>
        <dbReference type="EMBL" id="GAA4903106.1"/>
    </source>
</evidence>
<dbReference type="InterPro" id="IPR045078">
    <property type="entry name" value="TST/MPST-like"/>
</dbReference>
<gene>
    <name evidence="4" type="ORF">GCM10025789_22390</name>
</gene>
<evidence type="ECO:0000259" key="3">
    <source>
        <dbReference type="PROSITE" id="PS50206"/>
    </source>
</evidence>